<evidence type="ECO:0000313" key="2">
    <source>
        <dbReference type="Proteomes" id="UP000230750"/>
    </source>
</evidence>
<proteinExistence type="predicted"/>
<name>A0A2G8L5D6_STIJA</name>
<dbReference type="EMBL" id="MRZV01000214">
    <property type="protein sequence ID" value="PIK55489.1"/>
    <property type="molecule type" value="Genomic_DNA"/>
</dbReference>
<keyword evidence="2" id="KW-1185">Reference proteome</keyword>
<sequence length="236" mass="27156">MYAYYNSLRFVSPSTASLCLIFPSQVQITLSFPTTNLPQPSPSGTYGIQDEDFILDGHAMLHNFVSTLHGLHRHIFAEYKVSRFSNIDATCSGSFKVEGLPLHHELPETYDLAEADLLRTHQRFVEEYIKVMKAAIDDELLYEKSDNFVLTRDEDERFSVIKNWFERVYAALTQQIDIEGYQNTGIVLLRMEGSFHFAAHPDESFRNIRVLCVLEDINRYLPRLLADATIMKNVHS</sequence>
<evidence type="ECO:0000313" key="1">
    <source>
        <dbReference type="EMBL" id="PIK55489.1"/>
    </source>
</evidence>
<dbReference type="Proteomes" id="UP000230750">
    <property type="component" value="Unassembled WGS sequence"/>
</dbReference>
<dbReference type="AlphaFoldDB" id="A0A2G8L5D6"/>
<accession>A0A2G8L5D6</accession>
<organism evidence="1 2">
    <name type="scientific">Stichopus japonicus</name>
    <name type="common">Sea cucumber</name>
    <dbReference type="NCBI Taxonomy" id="307972"/>
    <lineage>
        <taxon>Eukaryota</taxon>
        <taxon>Metazoa</taxon>
        <taxon>Echinodermata</taxon>
        <taxon>Eleutherozoa</taxon>
        <taxon>Echinozoa</taxon>
        <taxon>Holothuroidea</taxon>
        <taxon>Aspidochirotacea</taxon>
        <taxon>Aspidochirotida</taxon>
        <taxon>Stichopodidae</taxon>
        <taxon>Apostichopus</taxon>
    </lineage>
</organism>
<comment type="caution">
    <text evidence="1">The sequence shown here is derived from an EMBL/GenBank/DDBJ whole genome shotgun (WGS) entry which is preliminary data.</text>
</comment>
<reference evidence="1 2" key="1">
    <citation type="journal article" date="2017" name="PLoS Biol.">
        <title>The sea cucumber genome provides insights into morphological evolution and visceral regeneration.</title>
        <authorList>
            <person name="Zhang X."/>
            <person name="Sun L."/>
            <person name="Yuan J."/>
            <person name="Sun Y."/>
            <person name="Gao Y."/>
            <person name="Zhang L."/>
            <person name="Li S."/>
            <person name="Dai H."/>
            <person name="Hamel J.F."/>
            <person name="Liu C."/>
            <person name="Yu Y."/>
            <person name="Liu S."/>
            <person name="Lin W."/>
            <person name="Guo K."/>
            <person name="Jin S."/>
            <person name="Xu P."/>
            <person name="Storey K.B."/>
            <person name="Huan P."/>
            <person name="Zhang T."/>
            <person name="Zhou Y."/>
            <person name="Zhang J."/>
            <person name="Lin C."/>
            <person name="Li X."/>
            <person name="Xing L."/>
            <person name="Huo D."/>
            <person name="Sun M."/>
            <person name="Wang L."/>
            <person name="Mercier A."/>
            <person name="Li F."/>
            <person name="Yang H."/>
            <person name="Xiang J."/>
        </authorList>
    </citation>
    <scope>NUCLEOTIDE SEQUENCE [LARGE SCALE GENOMIC DNA]</scope>
    <source>
        <strain evidence="1">Shaxun</strain>
        <tissue evidence="1">Muscle</tissue>
    </source>
</reference>
<protein>
    <submittedName>
        <fullName evidence="1">Uncharacterized protein</fullName>
    </submittedName>
</protein>
<gene>
    <name evidence="1" type="ORF">BSL78_07649</name>
</gene>
<dbReference type="OrthoDB" id="10381940at2759"/>